<dbReference type="Proteomes" id="UP000003704">
    <property type="component" value="Unassembled WGS sequence"/>
</dbReference>
<reference evidence="5 6" key="1">
    <citation type="journal article" date="2012" name="J. Bacteriol.">
        <title>Genome Sequence of n-Alkane-Degrading Hydrocarboniphaga effusa Strain AP103T (ATCC BAA-332T).</title>
        <authorList>
            <person name="Chang H.K."/>
            <person name="Zylstra G.J."/>
            <person name="Chae J.C."/>
        </authorList>
    </citation>
    <scope>NUCLEOTIDE SEQUENCE [LARGE SCALE GENOMIC DNA]</scope>
    <source>
        <strain evidence="5 6">AP103</strain>
    </source>
</reference>
<dbReference type="SUPFAM" id="SSF55031">
    <property type="entry name" value="Bacterial exopeptidase dimerisation domain"/>
    <property type="match status" value="1"/>
</dbReference>
<keyword evidence="2" id="KW-0464">Manganese</keyword>
<protein>
    <submittedName>
        <fullName evidence="5">Amidohydrolase</fullName>
    </submittedName>
</protein>
<feature type="domain" description="Peptidase M20 dimerisation" evidence="4">
    <location>
        <begin position="235"/>
        <end position="331"/>
    </location>
</feature>
<dbReference type="STRING" id="1172194.WQQ_04050"/>
<keyword evidence="1 5" id="KW-0378">Hydrolase</keyword>
<keyword evidence="2" id="KW-0479">Metal-binding</keyword>
<feature type="binding site" evidence="2">
    <location>
        <position position="211"/>
    </location>
    <ligand>
        <name>Mn(2+)</name>
        <dbReference type="ChEBI" id="CHEBI:29035"/>
        <label>2</label>
    </ligand>
</feature>
<dbReference type="Gene3D" id="3.40.630.10">
    <property type="entry name" value="Zn peptidases"/>
    <property type="match status" value="1"/>
</dbReference>
<dbReference type="GO" id="GO:0050118">
    <property type="term" value="F:N-acetyldiaminopimelate deacetylase activity"/>
    <property type="evidence" value="ECO:0007669"/>
    <property type="project" value="UniProtKB-ARBA"/>
</dbReference>
<dbReference type="SUPFAM" id="SSF53187">
    <property type="entry name" value="Zn-dependent exopeptidases"/>
    <property type="match status" value="1"/>
</dbReference>
<evidence type="ECO:0000256" key="2">
    <source>
        <dbReference type="PIRSR" id="PIRSR005962-1"/>
    </source>
</evidence>
<feature type="binding site" evidence="2">
    <location>
        <position position="415"/>
    </location>
    <ligand>
        <name>Mn(2+)</name>
        <dbReference type="ChEBI" id="CHEBI:29035"/>
        <label>2</label>
    </ligand>
</feature>
<feature type="signal peptide" evidence="3">
    <location>
        <begin position="1"/>
        <end position="29"/>
    </location>
</feature>
<proteinExistence type="predicted"/>
<dbReference type="InterPro" id="IPR011650">
    <property type="entry name" value="Peptidase_M20_dimer"/>
</dbReference>
<name>I8T915_9GAMM</name>
<gene>
    <name evidence="5" type="ORF">WQQ_04050</name>
</gene>
<evidence type="ECO:0000313" key="6">
    <source>
        <dbReference type="Proteomes" id="UP000003704"/>
    </source>
</evidence>
<sequence length="446" mass="47342">MILRMNIRTAAVVAAASLAMALPGFSAQAADDLRAEVDRLATQLQPTLVENRRWFHEHPELSNRETHTAAYVAKQLRKLGLQVQTGVANTGVVAVLQGGKPGPVIALRADMDGLPVVEDVDLPFRSRVKGKFDGKDVGVMHACGHDSHMAVLLGVAEVASRLKADWPGTLKLIFQPAEEGAPEGEHGGAELMVKQGVLSGAPKPEVIFGLHVFSQWDADQLAIRSGGAMASSDDLTITVRGKQTHGARPWAGIDPIAVSAQIIDGLQTIASRQMDISQAPVIVTIGKIEGGVRGNIIPDQVVMKGTLRALDTGMQQELHERVRRTAEKIAESAGASATVEIGAGHAYPVTFNDPKLTARMLPTLSRVAGEGKVLDVPPMLGAEDFSFFQQQIPGLFVFIGGRTPGTPADNWPANHSPRFHLDEAMLPLGVRTLANLALDYAAGAGG</sequence>
<evidence type="ECO:0000256" key="1">
    <source>
        <dbReference type="ARBA" id="ARBA00022801"/>
    </source>
</evidence>
<feature type="binding site" evidence="2">
    <location>
        <position position="145"/>
    </location>
    <ligand>
        <name>Mn(2+)</name>
        <dbReference type="ChEBI" id="CHEBI:29035"/>
        <label>2</label>
    </ligand>
</feature>
<dbReference type="Pfam" id="PF07687">
    <property type="entry name" value="M20_dimer"/>
    <property type="match status" value="1"/>
</dbReference>
<dbReference type="Gene3D" id="3.30.70.360">
    <property type="match status" value="1"/>
</dbReference>
<dbReference type="GO" id="GO:0019877">
    <property type="term" value="P:diaminopimelate biosynthetic process"/>
    <property type="evidence" value="ECO:0007669"/>
    <property type="project" value="UniProtKB-ARBA"/>
</dbReference>
<accession>I8T915</accession>
<comment type="caution">
    <text evidence="5">The sequence shown here is derived from an EMBL/GenBank/DDBJ whole genome shotgun (WGS) entry which is preliminary data.</text>
</comment>
<feature type="binding site" evidence="2">
    <location>
        <position position="143"/>
    </location>
    <ligand>
        <name>Mn(2+)</name>
        <dbReference type="ChEBI" id="CHEBI:29035"/>
        <label>2</label>
    </ligand>
</feature>
<dbReference type="PANTHER" id="PTHR11014">
    <property type="entry name" value="PEPTIDASE M20 FAMILY MEMBER"/>
    <property type="match status" value="1"/>
</dbReference>
<evidence type="ECO:0000313" key="5">
    <source>
        <dbReference type="EMBL" id="EIT70268.1"/>
    </source>
</evidence>
<dbReference type="AlphaFoldDB" id="I8T915"/>
<dbReference type="NCBIfam" id="TIGR01891">
    <property type="entry name" value="amidohydrolases"/>
    <property type="match status" value="1"/>
</dbReference>
<dbReference type="InterPro" id="IPR002933">
    <property type="entry name" value="Peptidase_M20"/>
</dbReference>
<keyword evidence="6" id="KW-1185">Reference proteome</keyword>
<dbReference type="PIRSF" id="PIRSF005962">
    <property type="entry name" value="Pept_M20D_amidohydro"/>
    <property type="match status" value="1"/>
</dbReference>
<comment type="cofactor">
    <cofactor evidence="2">
        <name>Mn(2+)</name>
        <dbReference type="ChEBI" id="CHEBI:29035"/>
    </cofactor>
    <text evidence="2">The Mn(2+) ion enhances activity.</text>
</comment>
<dbReference type="InterPro" id="IPR017439">
    <property type="entry name" value="Amidohydrolase"/>
</dbReference>
<organism evidence="5 6">
    <name type="scientific">Hydrocarboniphaga effusa AP103</name>
    <dbReference type="NCBI Taxonomy" id="1172194"/>
    <lineage>
        <taxon>Bacteria</taxon>
        <taxon>Pseudomonadati</taxon>
        <taxon>Pseudomonadota</taxon>
        <taxon>Gammaproteobacteria</taxon>
        <taxon>Nevskiales</taxon>
        <taxon>Nevskiaceae</taxon>
        <taxon>Hydrocarboniphaga</taxon>
    </lineage>
</organism>
<dbReference type="PATRIC" id="fig|1172194.4.peg.384"/>
<dbReference type="GO" id="GO:0046872">
    <property type="term" value="F:metal ion binding"/>
    <property type="evidence" value="ECO:0007669"/>
    <property type="project" value="UniProtKB-KW"/>
</dbReference>
<evidence type="ECO:0000256" key="3">
    <source>
        <dbReference type="SAM" id="SignalP"/>
    </source>
</evidence>
<dbReference type="Pfam" id="PF01546">
    <property type="entry name" value="Peptidase_M20"/>
    <property type="match status" value="1"/>
</dbReference>
<dbReference type="PANTHER" id="PTHR11014:SF63">
    <property type="entry name" value="METALLOPEPTIDASE, PUTATIVE (AFU_ORTHOLOGUE AFUA_6G09600)-RELATED"/>
    <property type="match status" value="1"/>
</dbReference>
<dbReference type="InterPro" id="IPR036264">
    <property type="entry name" value="Bact_exopeptidase_dim_dom"/>
</dbReference>
<dbReference type="FunFam" id="3.30.70.360:FF:000001">
    <property type="entry name" value="N-acetyldiaminopimelate deacetylase"/>
    <property type="match status" value="1"/>
</dbReference>
<feature type="chain" id="PRO_5003714235" evidence="3">
    <location>
        <begin position="30"/>
        <end position="446"/>
    </location>
</feature>
<dbReference type="EMBL" id="AKGD01000001">
    <property type="protein sequence ID" value="EIT70268.1"/>
    <property type="molecule type" value="Genomic_DNA"/>
</dbReference>
<keyword evidence="3" id="KW-0732">Signal</keyword>
<feature type="binding site" evidence="2">
    <location>
        <position position="179"/>
    </location>
    <ligand>
        <name>Mn(2+)</name>
        <dbReference type="ChEBI" id="CHEBI:29035"/>
        <label>2</label>
    </ligand>
</feature>
<evidence type="ECO:0000259" key="4">
    <source>
        <dbReference type="Pfam" id="PF07687"/>
    </source>
</evidence>